<organism evidence="6 7">
    <name type="scientific">Candidatus Entotheonella gemina</name>
    <dbReference type="NCBI Taxonomy" id="1429439"/>
    <lineage>
        <taxon>Bacteria</taxon>
        <taxon>Pseudomonadati</taxon>
        <taxon>Nitrospinota/Tectimicrobiota group</taxon>
        <taxon>Candidatus Tectimicrobiota</taxon>
        <taxon>Candidatus Entotheonellia</taxon>
        <taxon>Candidatus Entotheonellales</taxon>
        <taxon>Candidatus Entotheonellaceae</taxon>
        <taxon>Candidatus Entotheonella</taxon>
    </lineage>
</organism>
<dbReference type="GO" id="GO:0046306">
    <property type="term" value="P:alkanesulfonate catabolic process"/>
    <property type="evidence" value="ECO:0007669"/>
    <property type="project" value="TreeGrafter"/>
</dbReference>
<evidence type="ECO:0000256" key="1">
    <source>
        <dbReference type="ARBA" id="ARBA00022630"/>
    </source>
</evidence>
<dbReference type="Proteomes" id="UP000019140">
    <property type="component" value="Unassembled WGS sequence"/>
</dbReference>
<keyword evidence="2" id="KW-0288">FMN</keyword>
<dbReference type="PANTHER" id="PTHR42847:SF4">
    <property type="entry name" value="ALKANESULFONATE MONOOXYGENASE-RELATED"/>
    <property type="match status" value="1"/>
</dbReference>
<evidence type="ECO:0000256" key="3">
    <source>
        <dbReference type="ARBA" id="ARBA00023002"/>
    </source>
</evidence>
<dbReference type="InterPro" id="IPR011251">
    <property type="entry name" value="Luciferase-like_dom"/>
</dbReference>
<dbReference type="SUPFAM" id="SSF51679">
    <property type="entry name" value="Bacterial luciferase-like"/>
    <property type="match status" value="1"/>
</dbReference>
<keyword evidence="3" id="KW-0560">Oxidoreductase</keyword>
<evidence type="ECO:0000256" key="2">
    <source>
        <dbReference type="ARBA" id="ARBA00022643"/>
    </source>
</evidence>
<proteinExistence type="predicted"/>
<dbReference type="Gene3D" id="3.20.20.30">
    <property type="entry name" value="Luciferase-like domain"/>
    <property type="match status" value="1"/>
</dbReference>
<keyword evidence="1" id="KW-0285">Flavoprotein</keyword>
<name>W4MI01_9BACT</name>
<reference evidence="6 7" key="1">
    <citation type="journal article" date="2014" name="Nature">
        <title>An environmental bacterial taxon with a large and distinct metabolic repertoire.</title>
        <authorList>
            <person name="Wilson M.C."/>
            <person name="Mori T."/>
            <person name="Ruckert C."/>
            <person name="Uria A.R."/>
            <person name="Helf M.J."/>
            <person name="Takada K."/>
            <person name="Gernert C."/>
            <person name="Steffens U.A."/>
            <person name="Heycke N."/>
            <person name="Schmitt S."/>
            <person name="Rinke C."/>
            <person name="Helfrich E.J."/>
            <person name="Brachmann A.O."/>
            <person name="Gurgui C."/>
            <person name="Wakimoto T."/>
            <person name="Kracht M."/>
            <person name="Crusemann M."/>
            <person name="Hentschel U."/>
            <person name="Abe I."/>
            <person name="Matsunaga S."/>
            <person name="Kalinowski J."/>
            <person name="Takeyama H."/>
            <person name="Piel J."/>
        </authorList>
    </citation>
    <scope>NUCLEOTIDE SEQUENCE [LARGE SCALE GENOMIC DNA]</scope>
    <source>
        <strain evidence="7">TSY2</strain>
    </source>
</reference>
<dbReference type="InterPro" id="IPR036661">
    <property type="entry name" value="Luciferase-like_sf"/>
</dbReference>
<feature type="domain" description="Luciferase-like" evidence="5">
    <location>
        <begin position="6"/>
        <end position="200"/>
    </location>
</feature>
<evidence type="ECO:0000256" key="4">
    <source>
        <dbReference type="ARBA" id="ARBA00023033"/>
    </source>
</evidence>
<protein>
    <recommendedName>
        <fullName evidence="5">Luciferase-like domain-containing protein</fullName>
    </recommendedName>
</protein>
<evidence type="ECO:0000313" key="6">
    <source>
        <dbReference type="EMBL" id="ETX09337.1"/>
    </source>
</evidence>
<evidence type="ECO:0000313" key="7">
    <source>
        <dbReference type="Proteomes" id="UP000019140"/>
    </source>
</evidence>
<dbReference type="PANTHER" id="PTHR42847">
    <property type="entry name" value="ALKANESULFONATE MONOOXYGENASE"/>
    <property type="match status" value="1"/>
</dbReference>
<dbReference type="Pfam" id="PF00296">
    <property type="entry name" value="Bac_luciferase"/>
    <property type="match status" value="1"/>
</dbReference>
<dbReference type="AlphaFoldDB" id="W4MI01"/>
<keyword evidence="4" id="KW-0503">Monooxygenase</keyword>
<evidence type="ECO:0000259" key="5">
    <source>
        <dbReference type="Pfam" id="PF00296"/>
    </source>
</evidence>
<keyword evidence="7" id="KW-1185">Reference proteome</keyword>
<accession>W4MI01</accession>
<sequence>MLRGTTNEYLVYDVPPEEAREITTEGMELVLKAWIEPQPFGWQGRHFQFRSVSVWPRPWQQPFPPTFSLGTSRESCDFAARHHLGLGMSFAPIEAISRVAQYYREQCAQYDWQPTSDQIIYRGHILLAETDAEAQEALQRRQELGEVTFPMRPGVRDALGQLDSRNMAGVPRSVFRDGPLPTTFVGSPETVLKQLQQFHDEAGVGVVDLSFQGTSVDTPQKVLRAIKLFGKEILPRLHEIDG</sequence>
<dbReference type="EMBL" id="AZHX01000002">
    <property type="protein sequence ID" value="ETX09337.1"/>
    <property type="molecule type" value="Genomic_DNA"/>
</dbReference>
<dbReference type="InterPro" id="IPR050172">
    <property type="entry name" value="SsuD_RutA_monooxygenase"/>
</dbReference>
<dbReference type="GO" id="GO:0008726">
    <property type="term" value="F:alkanesulfonate monooxygenase activity"/>
    <property type="evidence" value="ECO:0007669"/>
    <property type="project" value="TreeGrafter"/>
</dbReference>
<gene>
    <name evidence="6" type="ORF">ETSY2_00080</name>
</gene>
<dbReference type="HOGENOM" id="CLU_1145555_0_0_7"/>
<comment type="caution">
    <text evidence="6">The sequence shown here is derived from an EMBL/GenBank/DDBJ whole genome shotgun (WGS) entry which is preliminary data.</text>
</comment>